<reference evidence="1 2" key="1">
    <citation type="journal article" date="2017" name="Nat. Microbiol.">
        <title>Natural product diversity associated with the nematode symbionts Photorhabdus and Xenorhabdus.</title>
        <authorList>
            <person name="Tobias N.J."/>
            <person name="Wolff H."/>
            <person name="Djahanschiri B."/>
            <person name="Grundmann F."/>
            <person name="Kronenwerth M."/>
            <person name="Shi Y.M."/>
            <person name="Simonyi S."/>
            <person name="Grun P."/>
            <person name="Shapiro-Ilan D."/>
            <person name="Pidot S.J."/>
            <person name="Stinear T.P."/>
            <person name="Ebersberger I."/>
            <person name="Bode H.B."/>
        </authorList>
    </citation>
    <scope>NUCLEOTIDE SEQUENCE [LARGE SCALE GENOMIC DNA]</scope>
    <source>
        <strain evidence="1 2">DSM 17904</strain>
    </source>
</reference>
<evidence type="ECO:0000313" key="1">
    <source>
        <dbReference type="EMBL" id="PHM65160.1"/>
    </source>
</evidence>
<dbReference type="EMBL" id="NJAJ01000019">
    <property type="protein sequence ID" value="PHM65160.1"/>
    <property type="molecule type" value="Genomic_DNA"/>
</dbReference>
<keyword evidence="2" id="KW-1185">Reference proteome</keyword>
<protein>
    <submittedName>
        <fullName evidence="1">Uncharacterized protein</fullName>
    </submittedName>
</protein>
<dbReference type="AlphaFoldDB" id="A0A2D0KP00"/>
<sequence>MNTHYGVLGLLINNYIKYKYINEKYLFII</sequence>
<dbReference type="Proteomes" id="UP000222366">
    <property type="component" value="Unassembled WGS sequence"/>
</dbReference>
<accession>A0A2D0KP00</accession>
<evidence type="ECO:0000313" key="2">
    <source>
        <dbReference type="Proteomes" id="UP000222366"/>
    </source>
</evidence>
<comment type="caution">
    <text evidence="1">The sequence shown here is derived from an EMBL/GenBank/DDBJ whole genome shotgun (WGS) entry which is preliminary data.</text>
</comment>
<proteinExistence type="predicted"/>
<name>A0A2D0KP00_9GAMM</name>
<organism evidence="1 2">
    <name type="scientific">Xenorhabdus stockiae</name>
    <dbReference type="NCBI Taxonomy" id="351614"/>
    <lineage>
        <taxon>Bacteria</taxon>
        <taxon>Pseudomonadati</taxon>
        <taxon>Pseudomonadota</taxon>
        <taxon>Gammaproteobacteria</taxon>
        <taxon>Enterobacterales</taxon>
        <taxon>Morganellaceae</taxon>
        <taxon>Xenorhabdus</taxon>
    </lineage>
</organism>
<gene>
    <name evidence="1" type="ORF">Xsto_02309</name>
</gene>